<dbReference type="AlphaFoldDB" id="A0A381X4L7"/>
<dbReference type="EMBL" id="UINC01013902">
    <property type="protein sequence ID" value="SVA59706.1"/>
    <property type="molecule type" value="Genomic_DNA"/>
</dbReference>
<evidence type="ECO:0000313" key="1">
    <source>
        <dbReference type="EMBL" id="SVA59706.1"/>
    </source>
</evidence>
<name>A0A381X4L7_9ZZZZ</name>
<proteinExistence type="predicted"/>
<sequence length="184" mass="20016">MAELKAAKGAPEFWEKVQKFPGADLLSAPRITALVNQEAGIELGQDEVFPVKFNAIGEWTKSRKLFVGIKVQITPTLKKNELMAELKAAKGAPEFWEKVQKFPGADLLSAPSIELRLDAEFSKLVEVNVPNVPNATIPVFNSRKIQSNLILTDGVPAVMGGLSSDGRRTLIICTAKLMKDTVGD</sequence>
<protein>
    <submittedName>
        <fullName evidence="1">Uncharacterized protein</fullName>
    </submittedName>
</protein>
<reference evidence="1" key="1">
    <citation type="submission" date="2018-05" db="EMBL/GenBank/DDBJ databases">
        <authorList>
            <person name="Lanie J.A."/>
            <person name="Ng W.-L."/>
            <person name="Kazmierczak K.M."/>
            <person name="Andrzejewski T.M."/>
            <person name="Davidsen T.M."/>
            <person name="Wayne K.J."/>
            <person name="Tettelin H."/>
            <person name="Glass J.I."/>
            <person name="Rusch D."/>
            <person name="Podicherti R."/>
            <person name="Tsui H.-C.T."/>
            <person name="Winkler M.E."/>
        </authorList>
    </citation>
    <scope>NUCLEOTIDE SEQUENCE</scope>
</reference>
<accession>A0A381X4L7</accession>
<organism evidence="1">
    <name type="scientific">marine metagenome</name>
    <dbReference type="NCBI Taxonomy" id="408172"/>
    <lineage>
        <taxon>unclassified sequences</taxon>
        <taxon>metagenomes</taxon>
        <taxon>ecological metagenomes</taxon>
    </lineage>
</organism>
<gene>
    <name evidence="1" type="ORF">METZ01_LOCUS112560</name>
</gene>